<dbReference type="Proteomes" id="UP001234202">
    <property type="component" value="Unassembled WGS sequence"/>
</dbReference>
<protein>
    <submittedName>
        <fullName evidence="1">Uncharacterized protein</fullName>
    </submittedName>
</protein>
<sequence length="152" mass="17048">MSDQSTGALLAAFVFERVLSVSTSTPSVYLLGSISGQQAIIHLVKTNFDLAPLGDNVDKAVQAKVKVVAADAVTFERVVPLEDNDIYRWAQAWWATDRPSPDVKITLIYPATDVHVRKYETQKRVMVEETPELYEHVVKPYIDGFPASRIQW</sequence>
<reference evidence="1" key="1">
    <citation type="submission" date="2023-04" db="EMBL/GenBank/DDBJ databases">
        <title>Draft Genome sequencing of Naganishia species isolated from polar environments using Oxford Nanopore Technology.</title>
        <authorList>
            <person name="Leo P."/>
            <person name="Venkateswaran K."/>
        </authorList>
    </citation>
    <scope>NUCLEOTIDE SEQUENCE</scope>
    <source>
        <strain evidence="1">DBVPG 5303</strain>
    </source>
</reference>
<evidence type="ECO:0000313" key="2">
    <source>
        <dbReference type="Proteomes" id="UP001234202"/>
    </source>
</evidence>
<keyword evidence="2" id="KW-1185">Reference proteome</keyword>
<organism evidence="1 2">
    <name type="scientific">Naganishia onofrii</name>
    <dbReference type="NCBI Taxonomy" id="1851511"/>
    <lineage>
        <taxon>Eukaryota</taxon>
        <taxon>Fungi</taxon>
        <taxon>Dikarya</taxon>
        <taxon>Basidiomycota</taxon>
        <taxon>Agaricomycotina</taxon>
        <taxon>Tremellomycetes</taxon>
        <taxon>Filobasidiales</taxon>
        <taxon>Filobasidiaceae</taxon>
        <taxon>Naganishia</taxon>
    </lineage>
</organism>
<gene>
    <name evidence="1" type="ORF">QFC24_003416</name>
</gene>
<evidence type="ECO:0000313" key="1">
    <source>
        <dbReference type="EMBL" id="KAJ9123645.1"/>
    </source>
</evidence>
<proteinExistence type="predicted"/>
<comment type="caution">
    <text evidence="1">The sequence shown here is derived from an EMBL/GenBank/DDBJ whole genome shotgun (WGS) entry which is preliminary data.</text>
</comment>
<accession>A0ACC2XJT2</accession>
<dbReference type="EMBL" id="JASBWV010000011">
    <property type="protein sequence ID" value="KAJ9123645.1"/>
    <property type="molecule type" value="Genomic_DNA"/>
</dbReference>
<name>A0ACC2XJT2_9TREE</name>